<feature type="domain" description="Homeobox" evidence="8">
    <location>
        <begin position="144"/>
        <end position="204"/>
    </location>
</feature>
<feature type="compositionally biased region" description="Polar residues" evidence="7">
    <location>
        <begin position="95"/>
        <end position="106"/>
    </location>
</feature>
<dbReference type="InterPro" id="IPR050649">
    <property type="entry name" value="Paired_Homeobox_TFs"/>
</dbReference>
<evidence type="ECO:0000256" key="1">
    <source>
        <dbReference type="ARBA" id="ARBA00004123"/>
    </source>
</evidence>
<dbReference type="AlphaFoldDB" id="A0AAV5VXH5"/>
<dbReference type="SMART" id="SM00389">
    <property type="entry name" value="HOX"/>
    <property type="match status" value="1"/>
</dbReference>
<comment type="caution">
    <text evidence="9">The sequence shown here is derived from an EMBL/GenBank/DDBJ whole genome shotgun (WGS) entry which is preliminary data.</text>
</comment>
<accession>A0AAV5VXH5</accession>
<dbReference type="InterPro" id="IPR001356">
    <property type="entry name" value="HD"/>
</dbReference>
<dbReference type="PANTHER" id="PTHR24329:SF543">
    <property type="entry name" value="FI01017P-RELATED"/>
    <property type="match status" value="1"/>
</dbReference>
<dbReference type="GO" id="GO:0000977">
    <property type="term" value="F:RNA polymerase II transcription regulatory region sequence-specific DNA binding"/>
    <property type="evidence" value="ECO:0007669"/>
    <property type="project" value="TreeGrafter"/>
</dbReference>
<dbReference type="CDD" id="cd00086">
    <property type="entry name" value="homeodomain"/>
    <property type="match status" value="1"/>
</dbReference>
<evidence type="ECO:0000256" key="2">
    <source>
        <dbReference type="ARBA" id="ARBA00023125"/>
    </source>
</evidence>
<gene>
    <name evidence="9" type="ORF">PFISCL1PPCAC_15390</name>
</gene>
<evidence type="ECO:0000256" key="6">
    <source>
        <dbReference type="RuleBase" id="RU000682"/>
    </source>
</evidence>
<evidence type="ECO:0000256" key="4">
    <source>
        <dbReference type="ARBA" id="ARBA00023242"/>
    </source>
</evidence>
<dbReference type="InterPro" id="IPR017970">
    <property type="entry name" value="Homeobox_CS"/>
</dbReference>
<keyword evidence="4 5" id="KW-0539">Nucleus</keyword>
<feature type="DNA-binding region" description="Homeobox" evidence="5">
    <location>
        <begin position="146"/>
        <end position="205"/>
    </location>
</feature>
<reference evidence="9" key="1">
    <citation type="submission" date="2023-10" db="EMBL/GenBank/DDBJ databases">
        <title>Genome assembly of Pristionchus species.</title>
        <authorList>
            <person name="Yoshida K."/>
            <person name="Sommer R.J."/>
        </authorList>
    </citation>
    <scope>NUCLEOTIDE SEQUENCE</scope>
    <source>
        <strain evidence="9">RS5133</strain>
    </source>
</reference>
<keyword evidence="2 5" id="KW-0238">DNA-binding</keyword>
<keyword evidence="10" id="KW-1185">Reference proteome</keyword>
<dbReference type="Gene3D" id="1.10.10.60">
    <property type="entry name" value="Homeodomain-like"/>
    <property type="match status" value="1"/>
</dbReference>
<dbReference type="GO" id="GO:0000981">
    <property type="term" value="F:DNA-binding transcription factor activity, RNA polymerase II-specific"/>
    <property type="evidence" value="ECO:0007669"/>
    <property type="project" value="InterPro"/>
</dbReference>
<comment type="subcellular location">
    <subcellularLocation>
        <location evidence="1 5 6">Nucleus</location>
    </subcellularLocation>
</comment>
<dbReference type="Proteomes" id="UP001432322">
    <property type="component" value="Unassembled WGS sequence"/>
</dbReference>
<feature type="region of interest" description="Disordered" evidence="7">
    <location>
        <begin position="308"/>
        <end position="340"/>
    </location>
</feature>
<evidence type="ECO:0000256" key="5">
    <source>
        <dbReference type="PROSITE-ProRule" id="PRU00108"/>
    </source>
</evidence>
<protein>
    <recommendedName>
        <fullName evidence="8">Homeobox domain-containing protein</fullName>
    </recommendedName>
</protein>
<evidence type="ECO:0000256" key="3">
    <source>
        <dbReference type="ARBA" id="ARBA00023155"/>
    </source>
</evidence>
<sequence>VDGVNNSRISLSSTHNTLPVTTQSPIYCTVSQSVTNPVSTSNYRIPAYYSIHHTGHIVPAPTLYQDTWYGSPYTPQGRPLERGDLRSHNGEDETTSGNEQSAISSTVDDDSPNSIHRPAVKQSQSASIDGDNGTPTRNAGSAPRVKRRVRTTFSPTQLRILEQTYEMTQYPDINQRESVASECCISEARVQVWFQNRRARSRRLDALAAASQSLRHSSSSPNGISNLPSPSSLSRHPSPRSPLHSSPRPPLHSSPRHLSLHLTPAPFTTHYYSTPHPQYHPHPLPTVLHHSYPQSVIDTAVPYSSVSTAIDGDAPSPSSPTFKRSVDHPDSPSLPINPSI</sequence>
<dbReference type="GO" id="GO:0005634">
    <property type="term" value="C:nucleus"/>
    <property type="evidence" value="ECO:0007669"/>
    <property type="project" value="UniProtKB-SubCell"/>
</dbReference>
<dbReference type="PROSITE" id="PS00027">
    <property type="entry name" value="HOMEOBOX_1"/>
    <property type="match status" value="1"/>
</dbReference>
<dbReference type="PANTHER" id="PTHR24329">
    <property type="entry name" value="HOMEOBOX PROTEIN ARISTALESS"/>
    <property type="match status" value="1"/>
</dbReference>
<dbReference type="InterPro" id="IPR009057">
    <property type="entry name" value="Homeodomain-like_sf"/>
</dbReference>
<feature type="non-terminal residue" evidence="9">
    <location>
        <position position="1"/>
    </location>
</feature>
<dbReference type="Pfam" id="PF00046">
    <property type="entry name" value="Homeodomain"/>
    <property type="match status" value="1"/>
</dbReference>
<evidence type="ECO:0000313" key="10">
    <source>
        <dbReference type="Proteomes" id="UP001432322"/>
    </source>
</evidence>
<name>A0AAV5VXH5_9BILA</name>
<evidence type="ECO:0000313" key="9">
    <source>
        <dbReference type="EMBL" id="GMT24093.1"/>
    </source>
</evidence>
<keyword evidence="3 5" id="KW-0371">Homeobox</keyword>
<evidence type="ECO:0000256" key="7">
    <source>
        <dbReference type="SAM" id="MobiDB-lite"/>
    </source>
</evidence>
<dbReference type="PROSITE" id="PS50071">
    <property type="entry name" value="HOMEOBOX_2"/>
    <property type="match status" value="1"/>
</dbReference>
<dbReference type="EMBL" id="BTSY01000004">
    <property type="protein sequence ID" value="GMT24093.1"/>
    <property type="molecule type" value="Genomic_DNA"/>
</dbReference>
<feature type="region of interest" description="Disordered" evidence="7">
    <location>
        <begin position="74"/>
        <end position="154"/>
    </location>
</feature>
<feature type="compositionally biased region" description="Basic and acidic residues" evidence="7">
    <location>
        <begin position="79"/>
        <end position="91"/>
    </location>
</feature>
<feature type="compositionally biased region" description="Low complexity" evidence="7">
    <location>
        <begin position="212"/>
        <end position="246"/>
    </location>
</feature>
<feature type="compositionally biased region" description="Polar residues" evidence="7">
    <location>
        <begin position="121"/>
        <end position="139"/>
    </location>
</feature>
<proteinExistence type="predicted"/>
<organism evidence="9 10">
    <name type="scientific">Pristionchus fissidentatus</name>
    <dbReference type="NCBI Taxonomy" id="1538716"/>
    <lineage>
        <taxon>Eukaryota</taxon>
        <taxon>Metazoa</taxon>
        <taxon>Ecdysozoa</taxon>
        <taxon>Nematoda</taxon>
        <taxon>Chromadorea</taxon>
        <taxon>Rhabditida</taxon>
        <taxon>Rhabditina</taxon>
        <taxon>Diplogasteromorpha</taxon>
        <taxon>Diplogasteroidea</taxon>
        <taxon>Neodiplogasteridae</taxon>
        <taxon>Pristionchus</taxon>
    </lineage>
</organism>
<dbReference type="SUPFAM" id="SSF46689">
    <property type="entry name" value="Homeodomain-like"/>
    <property type="match status" value="1"/>
</dbReference>
<evidence type="ECO:0000259" key="8">
    <source>
        <dbReference type="PROSITE" id="PS50071"/>
    </source>
</evidence>
<feature type="region of interest" description="Disordered" evidence="7">
    <location>
        <begin position="212"/>
        <end position="260"/>
    </location>
</feature>